<name>A0ABV7TII6_9RHOB</name>
<dbReference type="Proteomes" id="UP001595629">
    <property type="component" value="Unassembled WGS sequence"/>
</dbReference>
<sequence length="90" mass="9985">MELLTFIVWALAGFAAWFLVMLGIAWCRVTLRRIPRCGTPAIRRAIARGDPILGISESEHFGDDERVQISGPAPEIRTIPIRTVMSAPKP</sequence>
<dbReference type="EMBL" id="JBHRXI010000006">
    <property type="protein sequence ID" value="MFC3613615.1"/>
    <property type="molecule type" value="Genomic_DNA"/>
</dbReference>
<organism evidence="2 3">
    <name type="scientific">Lutimaribacter marinistellae</name>
    <dbReference type="NCBI Taxonomy" id="1820329"/>
    <lineage>
        <taxon>Bacteria</taxon>
        <taxon>Pseudomonadati</taxon>
        <taxon>Pseudomonadota</taxon>
        <taxon>Alphaproteobacteria</taxon>
        <taxon>Rhodobacterales</taxon>
        <taxon>Roseobacteraceae</taxon>
        <taxon>Lutimaribacter</taxon>
    </lineage>
</organism>
<evidence type="ECO:0000313" key="2">
    <source>
        <dbReference type="EMBL" id="MFC3613615.1"/>
    </source>
</evidence>
<keyword evidence="1" id="KW-0472">Membrane</keyword>
<comment type="caution">
    <text evidence="2">The sequence shown here is derived from an EMBL/GenBank/DDBJ whole genome shotgun (WGS) entry which is preliminary data.</text>
</comment>
<accession>A0ABV7TII6</accession>
<evidence type="ECO:0008006" key="4">
    <source>
        <dbReference type="Google" id="ProtNLM"/>
    </source>
</evidence>
<proteinExistence type="predicted"/>
<reference evidence="3" key="1">
    <citation type="journal article" date="2019" name="Int. J. Syst. Evol. Microbiol.">
        <title>The Global Catalogue of Microorganisms (GCM) 10K type strain sequencing project: providing services to taxonomists for standard genome sequencing and annotation.</title>
        <authorList>
            <consortium name="The Broad Institute Genomics Platform"/>
            <consortium name="The Broad Institute Genome Sequencing Center for Infectious Disease"/>
            <person name="Wu L."/>
            <person name="Ma J."/>
        </authorList>
    </citation>
    <scope>NUCLEOTIDE SEQUENCE [LARGE SCALE GENOMIC DNA]</scope>
    <source>
        <strain evidence="3">KCTC 42911</strain>
    </source>
</reference>
<keyword evidence="1" id="KW-1133">Transmembrane helix</keyword>
<feature type="transmembrane region" description="Helical" evidence="1">
    <location>
        <begin position="6"/>
        <end position="26"/>
    </location>
</feature>
<keyword evidence="3" id="KW-1185">Reference proteome</keyword>
<evidence type="ECO:0000313" key="3">
    <source>
        <dbReference type="Proteomes" id="UP001595629"/>
    </source>
</evidence>
<dbReference type="RefSeq" id="WP_386734801.1">
    <property type="nucleotide sequence ID" value="NZ_JBHRXI010000006.1"/>
</dbReference>
<protein>
    <recommendedName>
        <fullName evidence="4">NfeD-like C-terminal domain-containing protein</fullName>
    </recommendedName>
</protein>
<keyword evidence="1" id="KW-0812">Transmembrane</keyword>
<evidence type="ECO:0000256" key="1">
    <source>
        <dbReference type="SAM" id="Phobius"/>
    </source>
</evidence>
<gene>
    <name evidence="2" type="ORF">ACFORG_07565</name>
</gene>